<reference evidence="3" key="1">
    <citation type="submission" date="2021-12" db="EMBL/GenBank/DDBJ databases">
        <title>Bradyrhizobium xenonodulans sp. nov.</title>
        <authorList>
            <person name="Claassens R."/>
            <person name="Venter S.N."/>
            <person name="Beukes C.W."/>
            <person name="Stepkowski T."/>
            <person name="Steenkamp E.T."/>
        </authorList>
    </citation>
    <scope>NUCLEOTIDE SEQUENCE</scope>
    <source>
        <strain evidence="3">14AB</strain>
    </source>
</reference>
<keyword evidence="4" id="KW-1185">Reference proteome</keyword>
<dbReference type="Pfam" id="PF03401">
    <property type="entry name" value="TctC"/>
    <property type="match status" value="1"/>
</dbReference>
<feature type="chain" id="PRO_5047194801" evidence="2">
    <location>
        <begin position="26"/>
        <end position="338"/>
    </location>
</feature>
<organism evidence="3 4">
    <name type="scientific">Bradyrhizobium xenonodulans</name>
    <dbReference type="NCBI Taxonomy" id="2736875"/>
    <lineage>
        <taxon>Bacteria</taxon>
        <taxon>Pseudomonadati</taxon>
        <taxon>Pseudomonadota</taxon>
        <taxon>Alphaproteobacteria</taxon>
        <taxon>Hyphomicrobiales</taxon>
        <taxon>Nitrobacteraceae</taxon>
        <taxon>Bradyrhizobium</taxon>
    </lineage>
</organism>
<dbReference type="InterPro" id="IPR006311">
    <property type="entry name" value="TAT_signal"/>
</dbReference>
<sequence>MITKRHFLQTATCAAAVLAAPRAFAIGNPSYPSRSVKWVVPYAPGGATDVLSRLLCLRLSDRLGQAFVVENKPGAGSNIGTQAVITSAPDGYTLLLTSTANAINASFDPALPYDFAKSIAPVAGVARIPLVLVVNNDLPVRSVADFVAYAKANPGKMSIASSGIGTSLHLSGELFKSMTGVQFTHVPYRGSAPALTDVMSGQIQGMFDNVSSSFELVRAGKLRALGVTTRERSEILPDVPPIAQTLPGYETSSFYGVGAPSDTPREIVDLLNREIDTALSDTAIKVRIAELGAIPLHGNAGEFGHMLATETDRWRNVVELSGVRKEYDPASLRLGAPG</sequence>
<dbReference type="RefSeq" id="WP_270165904.1">
    <property type="nucleotide sequence ID" value="NZ_CP089391.1"/>
</dbReference>
<dbReference type="SUPFAM" id="SSF53850">
    <property type="entry name" value="Periplasmic binding protein-like II"/>
    <property type="match status" value="1"/>
</dbReference>
<dbReference type="PANTHER" id="PTHR42928:SF5">
    <property type="entry name" value="BLR1237 PROTEIN"/>
    <property type="match status" value="1"/>
</dbReference>
<dbReference type="InterPro" id="IPR042100">
    <property type="entry name" value="Bug_dom1"/>
</dbReference>
<evidence type="ECO:0000256" key="1">
    <source>
        <dbReference type="ARBA" id="ARBA00006987"/>
    </source>
</evidence>
<proteinExistence type="inferred from homology"/>
<dbReference type="EMBL" id="CP089391">
    <property type="protein sequence ID" value="WBL79780.1"/>
    <property type="molecule type" value="Genomic_DNA"/>
</dbReference>
<name>A0ABY7MS45_9BRAD</name>
<dbReference type="Gene3D" id="3.40.190.10">
    <property type="entry name" value="Periplasmic binding protein-like II"/>
    <property type="match status" value="1"/>
</dbReference>
<dbReference type="PANTHER" id="PTHR42928">
    <property type="entry name" value="TRICARBOXYLATE-BINDING PROTEIN"/>
    <property type="match status" value="1"/>
</dbReference>
<dbReference type="InterPro" id="IPR005064">
    <property type="entry name" value="BUG"/>
</dbReference>
<gene>
    <name evidence="3" type="ORF">I3J27_04950</name>
</gene>
<dbReference type="Proteomes" id="UP001179614">
    <property type="component" value="Chromosome"/>
</dbReference>
<keyword evidence="2" id="KW-0732">Signal</keyword>
<dbReference type="Gene3D" id="3.40.190.150">
    <property type="entry name" value="Bordetella uptake gene, domain 1"/>
    <property type="match status" value="1"/>
</dbReference>
<evidence type="ECO:0000256" key="2">
    <source>
        <dbReference type="SAM" id="SignalP"/>
    </source>
</evidence>
<comment type="similarity">
    <text evidence="1">Belongs to the UPF0065 (bug) family.</text>
</comment>
<dbReference type="PROSITE" id="PS51318">
    <property type="entry name" value="TAT"/>
    <property type="match status" value="1"/>
</dbReference>
<accession>A0ABY7MS45</accession>
<evidence type="ECO:0000313" key="4">
    <source>
        <dbReference type="Proteomes" id="UP001179614"/>
    </source>
</evidence>
<feature type="signal peptide" evidence="2">
    <location>
        <begin position="1"/>
        <end position="25"/>
    </location>
</feature>
<protein>
    <submittedName>
        <fullName evidence="3">Tripartite tricarboxylate transporter substrate binding protein</fullName>
    </submittedName>
</protein>
<dbReference type="PIRSF" id="PIRSF017082">
    <property type="entry name" value="YflP"/>
    <property type="match status" value="1"/>
</dbReference>
<dbReference type="CDD" id="cd13578">
    <property type="entry name" value="PBP2_Bug27"/>
    <property type="match status" value="1"/>
</dbReference>
<evidence type="ECO:0000313" key="3">
    <source>
        <dbReference type="EMBL" id="WBL79780.1"/>
    </source>
</evidence>